<accession>A0ABW4NKD8</accession>
<protein>
    <submittedName>
        <fullName evidence="2">Uncharacterized protein</fullName>
    </submittedName>
</protein>
<sequence length="79" mass="9652">MGQLWKTASDEISRRSNRSETSEHFEFKELFLLSPHSLLELQKVKKWRQEKFPREKGRPTVGHESHKKFYDRYKLNFKN</sequence>
<dbReference type="Proteomes" id="UP001597285">
    <property type="component" value="Unassembled WGS sequence"/>
</dbReference>
<name>A0ABW4NKD8_9LACT</name>
<evidence type="ECO:0000256" key="1">
    <source>
        <dbReference type="SAM" id="MobiDB-lite"/>
    </source>
</evidence>
<keyword evidence="3" id="KW-1185">Reference proteome</keyword>
<evidence type="ECO:0000313" key="3">
    <source>
        <dbReference type="Proteomes" id="UP001597285"/>
    </source>
</evidence>
<reference evidence="3" key="1">
    <citation type="journal article" date="2019" name="Int. J. Syst. Evol. Microbiol.">
        <title>The Global Catalogue of Microorganisms (GCM) 10K type strain sequencing project: providing services to taxonomists for standard genome sequencing and annotation.</title>
        <authorList>
            <consortium name="The Broad Institute Genomics Platform"/>
            <consortium name="The Broad Institute Genome Sequencing Center for Infectious Disease"/>
            <person name="Wu L."/>
            <person name="Ma J."/>
        </authorList>
    </citation>
    <scope>NUCLEOTIDE SEQUENCE [LARGE SCALE GENOMIC DNA]</scope>
    <source>
        <strain evidence="3">KCTC 42143</strain>
    </source>
</reference>
<feature type="compositionally biased region" description="Basic and acidic residues" evidence="1">
    <location>
        <begin position="8"/>
        <end position="22"/>
    </location>
</feature>
<dbReference type="EMBL" id="JBHUFF010000008">
    <property type="protein sequence ID" value="MFD1798741.1"/>
    <property type="molecule type" value="Genomic_DNA"/>
</dbReference>
<dbReference type="RefSeq" id="WP_058919147.1">
    <property type="nucleotide sequence ID" value="NZ_JBHSQC010000015.1"/>
</dbReference>
<evidence type="ECO:0000313" key="2">
    <source>
        <dbReference type="EMBL" id="MFD1798741.1"/>
    </source>
</evidence>
<proteinExistence type="predicted"/>
<comment type="caution">
    <text evidence="2">The sequence shown here is derived from an EMBL/GenBank/DDBJ whole genome shotgun (WGS) entry which is preliminary data.</text>
</comment>
<gene>
    <name evidence="2" type="ORF">ACFSBK_02560</name>
</gene>
<feature type="region of interest" description="Disordered" evidence="1">
    <location>
        <begin position="1"/>
        <end position="22"/>
    </location>
</feature>
<organism evidence="2 3">
    <name type="scientific">Carnobacterium antarcticum</name>
    <dbReference type="NCBI Taxonomy" id="2126436"/>
    <lineage>
        <taxon>Bacteria</taxon>
        <taxon>Bacillati</taxon>
        <taxon>Bacillota</taxon>
        <taxon>Bacilli</taxon>
        <taxon>Lactobacillales</taxon>
        <taxon>Carnobacteriaceae</taxon>
        <taxon>Carnobacterium</taxon>
    </lineage>
</organism>